<proteinExistence type="predicted"/>
<dbReference type="EMBL" id="BAAAUG010000021">
    <property type="protein sequence ID" value="GAA3089171.1"/>
    <property type="molecule type" value="Genomic_DNA"/>
</dbReference>
<evidence type="ECO:0000313" key="2">
    <source>
        <dbReference type="Proteomes" id="UP001501637"/>
    </source>
</evidence>
<evidence type="ECO:0000313" key="1">
    <source>
        <dbReference type="EMBL" id="GAA3089171.1"/>
    </source>
</evidence>
<reference evidence="2" key="1">
    <citation type="journal article" date="2019" name="Int. J. Syst. Evol. Microbiol.">
        <title>The Global Catalogue of Microorganisms (GCM) 10K type strain sequencing project: providing services to taxonomists for standard genome sequencing and annotation.</title>
        <authorList>
            <consortium name="The Broad Institute Genomics Platform"/>
            <consortium name="The Broad Institute Genome Sequencing Center for Infectious Disease"/>
            <person name="Wu L."/>
            <person name="Ma J."/>
        </authorList>
    </citation>
    <scope>NUCLEOTIDE SEQUENCE [LARGE SCALE GENOMIC DNA]</scope>
    <source>
        <strain evidence="2">JCM 9092</strain>
    </source>
</reference>
<dbReference type="RefSeq" id="WP_344519305.1">
    <property type="nucleotide sequence ID" value="NZ_BAAAUG010000021.1"/>
</dbReference>
<evidence type="ECO:0008006" key="3">
    <source>
        <dbReference type="Google" id="ProtNLM"/>
    </source>
</evidence>
<accession>A0ABP6MBL4</accession>
<protein>
    <recommendedName>
        <fullName evidence="3">Transposase</fullName>
    </recommendedName>
</protein>
<keyword evidence="2" id="KW-1185">Reference proteome</keyword>
<sequence length="53" mass="5931">MSSGDVRQACVPGVPVGLDVHLIVDDYGTHKAEPVRKWLLAHPRPYIWHKTAL</sequence>
<dbReference type="Proteomes" id="UP001501637">
    <property type="component" value="Unassembled WGS sequence"/>
</dbReference>
<organism evidence="1 2">
    <name type="scientific">Streptomyces rectiviolaceus</name>
    <dbReference type="NCBI Taxonomy" id="332591"/>
    <lineage>
        <taxon>Bacteria</taxon>
        <taxon>Bacillati</taxon>
        <taxon>Actinomycetota</taxon>
        <taxon>Actinomycetes</taxon>
        <taxon>Kitasatosporales</taxon>
        <taxon>Streptomycetaceae</taxon>
        <taxon>Streptomyces</taxon>
    </lineage>
</organism>
<name>A0ABP6MBL4_9ACTN</name>
<gene>
    <name evidence="1" type="ORF">GCM10010449_11250</name>
</gene>
<comment type="caution">
    <text evidence="1">The sequence shown here is derived from an EMBL/GenBank/DDBJ whole genome shotgun (WGS) entry which is preliminary data.</text>
</comment>